<reference evidence="1" key="1">
    <citation type="submission" date="2018-05" db="EMBL/GenBank/DDBJ databases">
        <authorList>
            <person name="Lanie J.A."/>
            <person name="Ng W.-L."/>
            <person name="Kazmierczak K.M."/>
            <person name="Andrzejewski T.M."/>
            <person name="Davidsen T.M."/>
            <person name="Wayne K.J."/>
            <person name="Tettelin H."/>
            <person name="Glass J.I."/>
            <person name="Rusch D."/>
            <person name="Podicherti R."/>
            <person name="Tsui H.-C.T."/>
            <person name="Winkler M.E."/>
        </authorList>
    </citation>
    <scope>NUCLEOTIDE SEQUENCE</scope>
</reference>
<proteinExistence type="predicted"/>
<name>A0A382DFJ2_9ZZZZ</name>
<accession>A0A382DFJ2</accession>
<gene>
    <name evidence="1" type="ORF">METZ01_LOCUS189227</name>
</gene>
<evidence type="ECO:0000313" key="1">
    <source>
        <dbReference type="EMBL" id="SVB36373.1"/>
    </source>
</evidence>
<organism evidence="1">
    <name type="scientific">marine metagenome</name>
    <dbReference type="NCBI Taxonomy" id="408172"/>
    <lineage>
        <taxon>unclassified sequences</taxon>
        <taxon>metagenomes</taxon>
        <taxon>ecological metagenomes</taxon>
    </lineage>
</organism>
<sequence>MQNSTRRMYDKFLNKFDKYIYELVKAGYAYSVHGSIKESGFQYSNVMLTDEIKKEYKIDSDYTYVVMQESIGGLITTYLVSKKPTGCYNEEISRHTTYKPEEMEEE</sequence>
<dbReference type="AlphaFoldDB" id="A0A382DFJ2"/>
<protein>
    <submittedName>
        <fullName evidence="1">Uncharacterized protein</fullName>
    </submittedName>
</protein>
<dbReference type="EMBL" id="UINC01038817">
    <property type="protein sequence ID" value="SVB36373.1"/>
    <property type="molecule type" value="Genomic_DNA"/>
</dbReference>